<organism evidence="3 4">
    <name type="scientific">Oceanobacillus luteolus</name>
    <dbReference type="NCBI Taxonomy" id="1274358"/>
    <lineage>
        <taxon>Bacteria</taxon>
        <taxon>Bacillati</taxon>
        <taxon>Bacillota</taxon>
        <taxon>Bacilli</taxon>
        <taxon>Bacillales</taxon>
        <taxon>Bacillaceae</taxon>
        <taxon>Oceanobacillus</taxon>
    </lineage>
</organism>
<dbReference type="Pfam" id="PF03795">
    <property type="entry name" value="YCII"/>
    <property type="match status" value="1"/>
</dbReference>
<comment type="caution">
    <text evidence="3">The sequence shown here is derived from an EMBL/GenBank/DDBJ whole genome shotgun (WGS) entry which is preliminary data.</text>
</comment>
<gene>
    <name evidence="3" type="ORF">ACFSBH_04530</name>
</gene>
<evidence type="ECO:0000259" key="2">
    <source>
        <dbReference type="Pfam" id="PF03795"/>
    </source>
</evidence>
<sequence>MSYFAAFLKMKDLELSQTFRPYHLSYLEELEEQGKIFARGPLEDGTGGLVIYIADNFKEAKEMAENDPYIVHEARELSLHKWNMTTGK</sequence>
<evidence type="ECO:0000313" key="4">
    <source>
        <dbReference type="Proteomes" id="UP001597221"/>
    </source>
</evidence>
<evidence type="ECO:0000313" key="3">
    <source>
        <dbReference type="EMBL" id="MFD1606913.1"/>
    </source>
</evidence>
<proteinExistence type="inferred from homology"/>
<evidence type="ECO:0000256" key="1">
    <source>
        <dbReference type="ARBA" id="ARBA00007689"/>
    </source>
</evidence>
<dbReference type="PANTHER" id="PTHR37828">
    <property type="entry name" value="GSR2449 PROTEIN"/>
    <property type="match status" value="1"/>
</dbReference>
<dbReference type="Proteomes" id="UP001597221">
    <property type="component" value="Unassembled WGS sequence"/>
</dbReference>
<dbReference type="InterPro" id="IPR011008">
    <property type="entry name" value="Dimeric_a/b-barrel"/>
</dbReference>
<dbReference type="EMBL" id="JBHUDE010000017">
    <property type="protein sequence ID" value="MFD1606913.1"/>
    <property type="molecule type" value="Genomic_DNA"/>
</dbReference>
<accession>A0ABW4HMS3</accession>
<dbReference type="InterPro" id="IPR005545">
    <property type="entry name" value="YCII"/>
</dbReference>
<comment type="similarity">
    <text evidence="1">Belongs to the YciI family.</text>
</comment>
<protein>
    <submittedName>
        <fullName evidence="3">YciI family protein</fullName>
    </submittedName>
</protein>
<feature type="domain" description="YCII-related" evidence="2">
    <location>
        <begin position="12"/>
        <end position="72"/>
    </location>
</feature>
<dbReference type="PANTHER" id="PTHR37828:SF1">
    <property type="entry name" value="YCII-RELATED DOMAIN-CONTAINING PROTEIN"/>
    <property type="match status" value="1"/>
</dbReference>
<dbReference type="RefSeq" id="WP_379596246.1">
    <property type="nucleotide sequence ID" value="NZ_JBHUDE010000017.1"/>
</dbReference>
<dbReference type="SUPFAM" id="SSF54909">
    <property type="entry name" value="Dimeric alpha+beta barrel"/>
    <property type="match status" value="1"/>
</dbReference>
<reference evidence="4" key="1">
    <citation type="journal article" date="2019" name="Int. J. Syst. Evol. Microbiol.">
        <title>The Global Catalogue of Microorganisms (GCM) 10K type strain sequencing project: providing services to taxonomists for standard genome sequencing and annotation.</title>
        <authorList>
            <consortium name="The Broad Institute Genomics Platform"/>
            <consortium name="The Broad Institute Genome Sequencing Center for Infectious Disease"/>
            <person name="Wu L."/>
            <person name="Ma J."/>
        </authorList>
    </citation>
    <scope>NUCLEOTIDE SEQUENCE [LARGE SCALE GENOMIC DNA]</scope>
    <source>
        <strain evidence="4">CGMCC 1.12376</strain>
    </source>
</reference>
<dbReference type="Gene3D" id="3.30.70.1060">
    <property type="entry name" value="Dimeric alpha+beta barrel"/>
    <property type="match status" value="1"/>
</dbReference>
<keyword evidence="4" id="KW-1185">Reference proteome</keyword>
<name>A0ABW4HMS3_9BACI</name>